<evidence type="ECO:0000256" key="1">
    <source>
        <dbReference type="ARBA" id="ARBA00001933"/>
    </source>
</evidence>
<proteinExistence type="inferred from homology"/>
<keyword evidence="3" id="KW-0032">Aminotransferase</keyword>
<dbReference type="GO" id="GO:0005739">
    <property type="term" value="C:mitochondrion"/>
    <property type="evidence" value="ECO:0007669"/>
    <property type="project" value="TreeGrafter"/>
</dbReference>
<evidence type="ECO:0000256" key="4">
    <source>
        <dbReference type="ARBA" id="ARBA00022679"/>
    </source>
</evidence>
<gene>
    <name evidence="5" type="primary">Contig14097.g15028</name>
    <name evidence="5" type="ORF">STYLEM_14885</name>
</gene>
<evidence type="ECO:0000256" key="2">
    <source>
        <dbReference type="ARBA" id="ARBA00008954"/>
    </source>
</evidence>
<evidence type="ECO:0000313" key="5">
    <source>
        <dbReference type="EMBL" id="CDW85798.1"/>
    </source>
</evidence>
<dbReference type="EMBL" id="CCKQ01014063">
    <property type="protein sequence ID" value="CDW85798.1"/>
    <property type="molecule type" value="Genomic_DNA"/>
</dbReference>
<dbReference type="AlphaFoldDB" id="A0A078AYC8"/>
<evidence type="ECO:0000256" key="3">
    <source>
        <dbReference type="ARBA" id="ARBA00022576"/>
    </source>
</evidence>
<dbReference type="GO" id="GO:0008483">
    <property type="term" value="F:transaminase activity"/>
    <property type="evidence" value="ECO:0007669"/>
    <property type="project" value="UniProtKB-KW"/>
</dbReference>
<dbReference type="SUPFAM" id="SSF53383">
    <property type="entry name" value="PLP-dependent transferases"/>
    <property type="match status" value="1"/>
</dbReference>
<comment type="cofactor">
    <cofactor evidence="1">
        <name>pyridoxal 5'-phosphate</name>
        <dbReference type="ChEBI" id="CHEBI:597326"/>
    </cofactor>
</comment>
<comment type="similarity">
    <text evidence="2">Belongs to the class-III pyridoxal-phosphate-dependent aminotransferase family.</text>
</comment>
<dbReference type="InterPro" id="IPR015424">
    <property type="entry name" value="PyrdxlP-dep_Trfase"/>
</dbReference>
<accession>A0A078AYC8</accession>
<dbReference type="InterPro" id="IPR015422">
    <property type="entry name" value="PyrdxlP-dep_Trfase_small"/>
</dbReference>
<dbReference type="GO" id="GO:0009450">
    <property type="term" value="P:gamma-aminobutyric acid catabolic process"/>
    <property type="evidence" value="ECO:0007669"/>
    <property type="project" value="TreeGrafter"/>
</dbReference>
<dbReference type="GO" id="GO:0030170">
    <property type="term" value="F:pyridoxal phosphate binding"/>
    <property type="evidence" value="ECO:0007669"/>
    <property type="project" value="TreeGrafter"/>
</dbReference>
<dbReference type="OrthoDB" id="5419315at2759"/>
<dbReference type="Gene3D" id="3.40.640.10">
    <property type="entry name" value="Type I PLP-dependent aspartate aminotransferase-like (Major domain)"/>
    <property type="match status" value="1"/>
</dbReference>
<dbReference type="Proteomes" id="UP000039865">
    <property type="component" value="Unassembled WGS sequence"/>
</dbReference>
<dbReference type="InterPro" id="IPR015421">
    <property type="entry name" value="PyrdxlP-dep_Trfase_major"/>
</dbReference>
<keyword evidence="6" id="KW-1185">Reference proteome</keyword>
<dbReference type="Gene3D" id="3.90.1150.10">
    <property type="entry name" value="Aspartate Aminotransferase, domain 1"/>
    <property type="match status" value="1"/>
</dbReference>
<organism evidence="5 6">
    <name type="scientific">Stylonychia lemnae</name>
    <name type="common">Ciliate</name>
    <dbReference type="NCBI Taxonomy" id="5949"/>
    <lineage>
        <taxon>Eukaryota</taxon>
        <taxon>Sar</taxon>
        <taxon>Alveolata</taxon>
        <taxon>Ciliophora</taxon>
        <taxon>Intramacronucleata</taxon>
        <taxon>Spirotrichea</taxon>
        <taxon>Stichotrichia</taxon>
        <taxon>Sporadotrichida</taxon>
        <taxon>Oxytrichidae</taxon>
        <taxon>Stylonychinae</taxon>
        <taxon>Stylonychia</taxon>
    </lineage>
</organism>
<dbReference type="PANTHER" id="PTHR43206:SF1">
    <property type="entry name" value="4-AMINOBUTYRATE AMINOTRANSFERASE, MITOCHONDRIAL"/>
    <property type="match status" value="1"/>
</dbReference>
<dbReference type="PANTHER" id="PTHR43206">
    <property type="entry name" value="AMINOTRANSFERASE"/>
    <property type="match status" value="1"/>
</dbReference>
<reference evidence="5 6" key="1">
    <citation type="submission" date="2014-06" db="EMBL/GenBank/DDBJ databases">
        <authorList>
            <person name="Swart Estienne"/>
        </authorList>
    </citation>
    <scope>NUCLEOTIDE SEQUENCE [LARGE SCALE GENOMIC DNA]</scope>
    <source>
        <strain evidence="5 6">130c</strain>
    </source>
</reference>
<name>A0A078AYC8_STYLE</name>
<protein>
    <submittedName>
        <fullName evidence="5">Uncharacterized protein</fullName>
    </submittedName>
</protein>
<sequence length="219" mass="25206">MNYRAYKIAIKQLGLSKIIQIQTFVNFNKSKGNYVIDIDGNTFLDVSNTEFNPLGYNHNSFLNVKLSKIDNSFKAFVDIDTGFDTVNLTDHGRGLETAIQAALTIKDDKFSTVLGFNPSQHGDKMSFIRQQFSRSVKQVRLSNFDNWPILNYPIDIKGEEQVLDKIKQNINNLNIVNSPVGVLIMEPINSVIGYKLKYTRLHSFWKEITYIWILIEIKY</sequence>
<evidence type="ECO:0000313" key="6">
    <source>
        <dbReference type="Proteomes" id="UP000039865"/>
    </source>
</evidence>
<keyword evidence="4" id="KW-0808">Transferase</keyword>
<dbReference type="InParanoid" id="A0A078AYC8"/>